<evidence type="ECO:0000256" key="1">
    <source>
        <dbReference type="ARBA" id="ARBA00022692"/>
    </source>
</evidence>
<dbReference type="PANTHER" id="PTHR12483">
    <property type="entry name" value="SOLUTE CARRIER FAMILY 31 COPPER TRANSPORTERS"/>
    <property type="match status" value="1"/>
</dbReference>
<evidence type="ECO:0000313" key="7">
    <source>
        <dbReference type="Proteomes" id="UP000193689"/>
    </source>
</evidence>
<feature type="region of interest" description="Disordered" evidence="5">
    <location>
        <begin position="12"/>
        <end position="33"/>
    </location>
</feature>
<feature type="transmembrane region" description="Helical" evidence="4">
    <location>
        <begin position="171"/>
        <end position="190"/>
    </location>
</feature>
<proteinExistence type="inferred from homology"/>
<dbReference type="AlphaFoldDB" id="A0A1Y2DZS4"/>
<protein>
    <recommendedName>
        <fullName evidence="4">Copper transport protein</fullName>
    </recommendedName>
</protein>
<evidence type="ECO:0000256" key="5">
    <source>
        <dbReference type="SAM" id="MobiDB-lite"/>
    </source>
</evidence>
<feature type="transmembrane region" description="Helical" evidence="4">
    <location>
        <begin position="62"/>
        <end position="79"/>
    </location>
</feature>
<keyword evidence="4" id="KW-0187">Copper transport</keyword>
<reference evidence="6 7" key="1">
    <citation type="submission" date="2016-07" db="EMBL/GenBank/DDBJ databases">
        <title>Pervasive Adenine N6-methylation of Active Genes in Fungi.</title>
        <authorList>
            <consortium name="DOE Joint Genome Institute"/>
            <person name="Mondo S.J."/>
            <person name="Dannebaum R.O."/>
            <person name="Kuo R.C."/>
            <person name="Labutti K."/>
            <person name="Haridas S."/>
            <person name="Kuo A."/>
            <person name="Salamov A."/>
            <person name="Ahrendt S.R."/>
            <person name="Lipzen A."/>
            <person name="Sullivan W."/>
            <person name="Andreopoulos W.B."/>
            <person name="Clum A."/>
            <person name="Lindquist E."/>
            <person name="Daum C."/>
            <person name="Ramamoorthy G.K."/>
            <person name="Gryganskyi A."/>
            <person name="Culley D."/>
            <person name="Magnuson J.K."/>
            <person name="James T.Y."/>
            <person name="O'Malley M.A."/>
            <person name="Stajich J.E."/>
            <person name="Spatafora J.W."/>
            <person name="Visel A."/>
            <person name="Grigoriev I.V."/>
        </authorList>
    </citation>
    <scope>NUCLEOTIDE SEQUENCE [LARGE SCALE GENOMIC DNA]</scope>
    <source>
        <strain evidence="6 7">CBS 129021</strain>
    </source>
</reference>
<dbReference type="EMBL" id="MCFJ01000006">
    <property type="protein sequence ID" value="ORY64790.1"/>
    <property type="molecule type" value="Genomic_DNA"/>
</dbReference>
<dbReference type="STRING" id="1141098.A0A1Y2DZS4"/>
<keyword evidence="7" id="KW-1185">Reference proteome</keyword>
<keyword evidence="4" id="KW-0186">Copper</keyword>
<dbReference type="Pfam" id="PF04145">
    <property type="entry name" value="Ctr"/>
    <property type="match status" value="1"/>
</dbReference>
<dbReference type="GO" id="GO:0005886">
    <property type="term" value="C:plasma membrane"/>
    <property type="evidence" value="ECO:0007669"/>
    <property type="project" value="TreeGrafter"/>
</dbReference>
<dbReference type="RefSeq" id="XP_040715943.1">
    <property type="nucleotide sequence ID" value="XM_040855863.1"/>
</dbReference>
<evidence type="ECO:0000256" key="2">
    <source>
        <dbReference type="ARBA" id="ARBA00022989"/>
    </source>
</evidence>
<keyword evidence="3 4" id="KW-0472">Membrane</keyword>
<keyword evidence="4" id="KW-0406">Ion transport</keyword>
<dbReference type="InterPro" id="IPR007274">
    <property type="entry name" value="Cop_transporter"/>
</dbReference>
<comment type="similarity">
    <text evidence="4">Belongs to the copper transporter (Ctr) (TC 1.A.56) family. SLC31A subfamily.</text>
</comment>
<accession>A0A1Y2DZS4</accession>
<dbReference type="Proteomes" id="UP000193689">
    <property type="component" value="Unassembled WGS sequence"/>
</dbReference>
<dbReference type="GO" id="GO:0005375">
    <property type="term" value="F:copper ion transmembrane transporter activity"/>
    <property type="evidence" value="ECO:0007669"/>
    <property type="project" value="UniProtKB-UniRule"/>
</dbReference>
<dbReference type="InParanoid" id="A0A1Y2DZS4"/>
<comment type="subcellular location">
    <subcellularLocation>
        <location evidence="4">Membrane</location>
        <topology evidence="4">Multi-pass membrane protein</topology>
    </subcellularLocation>
</comment>
<gene>
    <name evidence="6" type="ORF">BCR38DRAFT_341354</name>
</gene>
<feature type="transmembrane region" description="Helical" evidence="4">
    <location>
        <begin position="147"/>
        <end position="165"/>
    </location>
</feature>
<evidence type="ECO:0000256" key="3">
    <source>
        <dbReference type="ARBA" id="ARBA00023136"/>
    </source>
</evidence>
<keyword evidence="1 4" id="KW-0812">Transmembrane</keyword>
<name>A0A1Y2DZS4_9PEZI</name>
<sequence>MTVGTIIRSCCSSSHTSHHDKMGHDSTNNTNMNHDSSHSMAMTFFQAENTSLFSTAWTPNSTAAYAGTCFFLIFLAFAMRTMMALKPIFEQSQLQATKKSNQNNGAGDIENGNKEGRGGSNTKGKGFIVEFRKRWATWNLTVNFVRAIYELFLVGIGYLLMLAVMSYNVGYFVSILTGVFLGTLVMGHLASDAETAEHC</sequence>
<keyword evidence="4" id="KW-0813">Transport</keyword>
<evidence type="ECO:0000313" key="6">
    <source>
        <dbReference type="EMBL" id="ORY64790.1"/>
    </source>
</evidence>
<keyword evidence="2 4" id="KW-1133">Transmembrane helix</keyword>
<feature type="region of interest" description="Disordered" evidence="5">
    <location>
        <begin position="97"/>
        <end position="121"/>
    </location>
</feature>
<organism evidence="6 7">
    <name type="scientific">Pseudomassariella vexata</name>
    <dbReference type="NCBI Taxonomy" id="1141098"/>
    <lineage>
        <taxon>Eukaryota</taxon>
        <taxon>Fungi</taxon>
        <taxon>Dikarya</taxon>
        <taxon>Ascomycota</taxon>
        <taxon>Pezizomycotina</taxon>
        <taxon>Sordariomycetes</taxon>
        <taxon>Xylariomycetidae</taxon>
        <taxon>Amphisphaeriales</taxon>
        <taxon>Pseudomassariaceae</taxon>
        <taxon>Pseudomassariella</taxon>
    </lineage>
</organism>
<dbReference type="GeneID" id="63772075"/>
<dbReference type="OrthoDB" id="73901at2759"/>
<dbReference type="PANTHER" id="PTHR12483:SF120">
    <property type="entry name" value="HIGH-AFFINITY COPPER TRANSPORTER CTRA2"/>
    <property type="match status" value="1"/>
</dbReference>
<comment type="caution">
    <text evidence="6">The sequence shown here is derived from an EMBL/GenBank/DDBJ whole genome shotgun (WGS) entry which is preliminary data.</text>
</comment>
<evidence type="ECO:0000256" key="4">
    <source>
        <dbReference type="RuleBase" id="RU367022"/>
    </source>
</evidence>